<evidence type="ECO:0000256" key="5">
    <source>
        <dbReference type="ARBA" id="ARBA00022692"/>
    </source>
</evidence>
<gene>
    <name evidence="10" type="ordered locus">Jden_0391</name>
</gene>
<feature type="transmembrane region" description="Helical" evidence="8">
    <location>
        <begin position="369"/>
        <end position="394"/>
    </location>
</feature>
<feature type="transmembrane region" description="Helical" evidence="8">
    <location>
        <begin position="489"/>
        <end position="507"/>
    </location>
</feature>
<evidence type="ECO:0000256" key="3">
    <source>
        <dbReference type="ARBA" id="ARBA00022448"/>
    </source>
</evidence>
<keyword evidence="7 8" id="KW-0472">Membrane</keyword>
<dbReference type="PANTHER" id="PTHR23501">
    <property type="entry name" value="MAJOR FACILITATOR SUPERFAMILY"/>
    <property type="match status" value="1"/>
</dbReference>
<evidence type="ECO:0000256" key="4">
    <source>
        <dbReference type="ARBA" id="ARBA00022475"/>
    </source>
</evidence>
<dbReference type="PANTHER" id="PTHR23501:SF197">
    <property type="entry name" value="COMD"/>
    <property type="match status" value="1"/>
</dbReference>
<feature type="transmembrane region" description="Helical" evidence="8">
    <location>
        <begin position="415"/>
        <end position="434"/>
    </location>
</feature>
<feature type="transmembrane region" description="Helical" evidence="8">
    <location>
        <begin position="88"/>
        <end position="107"/>
    </location>
</feature>
<dbReference type="GO" id="GO:0005886">
    <property type="term" value="C:plasma membrane"/>
    <property type="evidence" value="ECO:0007669"/>
    <property type="project" value="UniProtKB-SubCell"/>
</dbReference>
<evidence type="ECO:0000256" key="1">
    <source>
        <dbReference type="ARBA" id="ARBA00004651"/>
    </source>
</evidence>
<protein>
    <submittedName>
        <fullName evidence="10">Drug resistance transporter, EmrB/QacA subfamily</fullName>
    </submittedName>
</protein>
<feature type="domain" description="Major facilitator superfamily (MFS) profile" evidence="9">
    <location>
        <begin position="23"/>
        <end position="512"/>
    </location>
</feature>
<dbReference type="Gene3D" id="1.20.1720.10">
    <property type="entry name" value="Multidrug resistance protein D"/>
    <property type="match status" value="1"/>
</dbReference>
<feature type="transmembrane region" description="Helical" evidence="8">
    <location>
        <begin position="146"/>
        <end position="164"/>
    </location>
</feature>
<dbReference type="eggNOG" id="COG0477">
    <property type="taxonomic scope" value="Bacteria"/>
</dbReference>
<dbReference type="InterPro" id="IPR020846">
    <property type="entry name" value="MFS_dom"/>
</dbReference>
<accession>C7QZQ3</accession>
<dbReference type="HOGENOM" id="CLU_000960_22_3_11"/>
<name>C7QZQ3_JONDD</name>
<dbReference type="Gene3D" id="1.20.1250.20">
    <property type="entry name" value="MFS general substrate transporter like domains"/>
    <property type="match status" value="1"/>
</dbReference>
<dbReference type="RefSeq" id="WP_015770688.1">
    <property type="nucleotide sequence ID" value="NC_013174.1"/>
</dbReference>
<comment type="subcellular location">
    <subcellularLocation>
        <location evidence="1">Cell membrane</location>
        <topology evidence="1">Multi-pass membrane protein</topology>
    </subcellularLocation>
</comment>
<dbReference type="KEGG" id="jde:Jden_0391"/>
<feature type="transmembrane region" description="Helical" evidence="8">
    <location>
        <begin position="237"/>
        <end position="258"/>
    </location>
</feature>
<evidence type="ECO:0000313" key="11">
    <source>
        <dbReference type="Proteomes" id="UP000000628"/>
    </source>
</evidence>
<evidence type="ECO:0000256" key="6">
    <source>
        <dbReference type="ARBA" id="ARBA00022989"/>
    </source>
</evidence>
<dbReference type="EMBL" id="CP001706">
    <property type="protein sequence ID" value="ACV08059.1"/>
    <property type="molecule type" value="Genomic_DNA"/>
</dbReference>
<dbReference type="Proteomes" id="UP000000628">
    <property type="component" value="Chromosome"/>
</dbReference>
<dbReference type="FunFam" id="1.20.1720.10:FF:000004">
    <property type="entry name" value="EmrB/QacA family drug resistance transporter"/>
    <property type="match status" value="1"/>
</dbReference>
<dbReference type="NCBIfam" id="TIGR00711">
    <property type="entry name" value="efflux_EmrB"/>
    <property type="match status" value="1"/>
</dbReference>
<keyword evidence="6 8" id="KW-1133">Transmembrane helix</keyword>
<feature type="transmembrane region" description="Helical" evidence="8">
    <location>
        <begin position="113"/>
        <end position="134"/>
    </location>
</feature>
<dbReference type="AlphaFoldDB" id="C7QZQ3"/>
<feature type="transmembrane region" description="Helical" evidence="8">
    <location>
        <begin position="176"/>
        <end position="199"/>
    </location>
</feature>
<keyword evidence="3" id="KW-0813">Transport</keyword>
<dbReference type="InterPro" id="IPR004638">
    <property type="entry name" value="EmrB-like"/>
</dbReference>
<comment type="similarity">
    <text evidence="2">Belongs to the major facilitator superfamily. TCR/Tet family.</text>
</comment>
<keyword evidence="4" id="KW-1003">Cell membrane</keyword>
<dbReference type="GO" id="GO:0022857">
    <property type="term" value="F:transmembrane transporter activity"/>
    <property type="evidence" value="ECO:0007669"/>
    <property type="project" value="InterPro"/>
</dbReference>
<evidence type="ECO:0000256" key="2">
    <source>
        <dbReference type="ARBA" id="ARBA00007520"/>
    </source>
</evidence>
<feature type="transmembrane region" description="Helical" evidence="8">
    <location>
        <begin position="20"/>
        <end position="37"/>
    </location>
</feature>
<evidence type="ECO:0000259" key="9">
    <source>
        <dbReference type="PROSITE" id="PS50850"/>
    </source>
</evidence>
<dbReference type="PROSITE" id="PS50850">
    <property type="entry name" value="MFS"/>
    <property type="match status" value="1"/>
</dbReference>
<evidence type="ECO:0000256" key="8">
    <source>
        <dbReference type="SAM" id="Phobius"/>
    </source>
</evidence>
<keyword evidence="5 8" id="KW-0812">Transmembrane</keyword>
<sequence>MTTTAHDTTGTTQIDHQRTITLLFVGLILTQLMSSLNQTIFSTALPTIVGELQGVEHMSWVITAFILAVTIMMPIYGKVSDLYGRKPLLLAAITIFMIGSLCGALAPSMGALIVARVIQGVGGGGLMILSQAAIADVIPARDRGRYMGIMGGVFAFSSVAGPLLGGWLTEGPGWRWAFWLNIPLGILAFAATATFMRVPRPQLNAPVRLDVLGMGVLAVTTSAAVLAVTWGGNEYAWSSPVVVGLLVTAVLGAVFFAWVESRASEPIMPLFLFRDRNFLLTTIAAIATGVAMFGAIGYMPTYLQMSGGYTASVAGLLMFPMMAALLVTSVSTGVLMSRTGRYKWFPVVGSVLVAIGLVWVSTVTVESSLLVICGAMAVIGMGLGMSMQVLTIIVQNSFPLTVVGTATAATNYFRQVGATLGSAIVGSLFASRLVSTLTQAKSGVGDAPGSGGIDGGVEVSSLTPAVVNTLPDAVADVIRSAYNEALMPIYLSLVPLAVLAAVTLCFVREKPLARSLDDARAIVVGKSDRG</sequence>
<evidence type="ECO:0000313" key="10">
    <source>
        <dbReference type="EMBL" id="ACV08059.1"/>
    </source>
</evidence>
<dbReference type="PRINTS" id="PR01036">
    <property type="entry name" value="TCRTETB"/>
</dbReference>
<evidence type="ECO:0000256" key="7">
    <source>
        <dbReference type="ARBA" id="ARBA00023136"/>
    </source>
</evidence>
<organism evidence="10 11">
    <name type="scientific">Jonesia denitrificans (strain ATCC 14870 / DSM 20603 / BCRC 15368 / CIP 55.134 / JCM 11481 / NBRC 15587 / NCTC 10816 / Prevot 55134)</name>
    <name type="common">Listeria denitrificans</name>
    <dbReference type="NCBI Taxonomy" id="471856"/>
    <lineage>
        <taxon>Bacteria</taxon>
        <taxon>Bacillati</taxon>
        <taxon>Actinomycetota</taxon>
        <taxon>Actinomycetes</taxon>
        <taxon>Micrococcales</taxon>
        <taxon>Jonesiaceae</taxon>
        <taxon>Jonesia</taxon>
    </lineage>
</organism>
<feature type="transmembrane region" description="Helical" evidence="8">
    <location>
        <begin position="311"/>
        <end position="332"/>
    </location>
</feature>
<dbReference type="CDD" id="cd17502">
    <property type="entry name" value="MFS_Azr1_MDR_like"/>
    <property type="match status" value="1"/>
</dbReference>
<dbReference type="STRING" id="471856.Jden_0391"/>
<keyword evidence="11" id="KW-1185">Reference proteome</keyword>
<dbReference type="InterPro" id="IPR011701">
    <property type="entry name" value="MFS"/>
</dbReference>
<dbReference type="InterPro" id="IPR036259">
    <property type="entry name" value="MFS_trans_sf"/>
</dbReference>
<feature type="transmembrane region" description="Helical" evidence="8">
    <location>
        <begin position="278"/>
        <end position="299"/>
    </location>
</feature>
<reference evidence="10 11" key="1">
    <citation type="journal article" date="2009" name="Stand. Genomic Sci.">
        <title>Complete genome sequence of Jonesia denitrificans type strain (Prevot 55134).</title>
        <authorList>
            <person name="Pukall R."/>
            <person name="Gehrich-Schroter G."/>
            <person name="Lapidus A."/>
            <person name="Nolan M."/>
            <person name="Glavina Del Rio T."/>
            <person name="Lucas S."/>
            <person name="Chen F."/>
            <person name="Tice H."/>
            <person name="Pitluck S."/>
            <person name="Cheng J.F."/>
            <person name="Copeland A."/>
            <person name="Saunders E."/>
            <person name="Brettin T."/>
            <person name="Detter J.C."/>
            <person name="Bruce D."/>
            <person name="Goodwin L."/>
            <person name="Pati A."/>
            <person name="Ivanova N."/>
            <person name="Mavromatis K."/>
            <person name="Ovchinnikova G."/>
            <person name="Chen A."/>
            <person name="Palaniappan K."/>
            <person name="Land M."/>
            <person name="Hauser L."/>
            <person name="Chang Y.J."/>
            <person name="Jeffries C.D."/>
            <person name="Chain P."/>
            <person name="Goker M."/>
            <person name="Bristow J."/>
            <person name="Eisen J.A."/>
            <person name="Markowitz V."/>
            <person name="Hugenholtz P."/>
            <person name="Kyrpides N.C."/>
            <person name="Klenk H.P."/>
            <person name="Han C."/>
        </authorList>
    </citation>
    <scope>NUCLEOTIDE SEQUENCE [LARGE SCALE GENOMIC DNA]</scope>
    <source>
        <strain evidence="11">ATCC 14870 / DSM 20603 / BCRC 15368 / CIP 55.134 / JCM 11481 / NBRC 15587 / NCTC 10816 / Prevot 55134</strain>
    </source>
</reference>
<feature type="transmembrane region" description="Helical" evidence="8">
    <location>
        <begin position="211"/>
        <end position="231"/>
    </location>
</feature>
<feature type="transmembrane region" description="Helical" evidence="8">
    <location>
        <begin position="344"/>
        <end position="363"/>
    </location>
</feature>
<dbReference type="Pfam" id="PF07690">
    <property type="entry name" value="MFS_1"/>
    <property type="match status" value="1"/>
</dbReference>
<dbReference type="SUPFAM" id="SSF103473">
    <property type="entry name" value="MFS general substrate transporter"/>
    <property type="match status" value="1"/>
</dbReference>
<feature type="transmembrane region" description="Helical" evidence="8">
    <location>
        <begin position="57"/>
        <end position="76"/>
    </location>
</feature>
<proteinExistence type="inferred from homology"/>